<name>A0A9N9GTZ3_9GLOM</name>
<dbReference type="EMBL" id="CAJVPQ010003372">
    <property type="protein sequence ID" value="CAG8626225.1"/>
    <property type="molecule type" value="Genomic_DNA"/>
</dbReference>
<evidence type="ECO:0000313" key="1">
    <source>
        <dbReference type="EMBL" id="CAG8626225.1"/>
    </source>
</evidence>
<accession>A0A9N9GTZ3</accession>
<comment type="caution">
    <text evidence="1">The sequence shown here is derived from an EMBL/GenBank/DDBJ whole genome shotgun (WGS) entry which is preliminary data.</text>
</comment>
<gene>
    <name evidence="1" type="ORF">FCALED_LOCUS9819</name>
</gene>
<dbReference type="AlphaFoldDB" id="A0A9N9GTZ3"/>
<sequence>MGCFSSKHTSQDSNGIVPLHVKVCPTCKRQYTQRGWCQPCIKEIDRGGFGIVYKATWDLGPKLYWDDSKRHWVREGEKQIALKRLYNSNKANPEFWNEKQSVSYQFISAENERIRLLEHLGSQLEPFKKPHPESFYKSRLLNFPDLPTPRNIHDSFCESNDQAKSFSISGMSGEDDNNQK</sequence>
<protein>
    <submittedName>
        <fullName evidence="1">8839_t:CDS:1</fullName>
    </submittedName>
</protein>
<evidence type="ECO:0000313" key="2">
    <source>
        <dbReference type="Proteomes" id="UP000789570"/>
    </source>
</evidence>
<dbReference type="Proteomes" id="UP000789570">
    <property type="component" value="Unassembled WGS sequence"/>
</dbReference>
<organism evidence="1 2">
    <name type="scientific">Funneliformis caledonium</name>
    <dbReference type="NCBI Taxonomy" id="1117310"/>
    <lineage>
        <taxon>Eukaryota</taxon>
        <taxon>Fungi</taxon>
        <taxon>Fungi incertae sedis</taxon>
        <taxon>Mucoromycota</taxon>
        <taxon>Glomeromycotina</taxon>
        <taxon>Glomeromycetes</taxon>
        <taxon>Glomerales</taxon>
        <taxon>Glomeraceae</taxon>
        <taxon>Funneliformis</taxon>
    </lineage>
</organism>
<dbReference type="OrthoDB" id="544350at2759"/>
<proteinExistence type="predicted"/>
<reference evidence="1" key="1">
    <citation type="submission" date="2021-06" db="EMBL/GenBank/DDBJ databases">
        <authorList>
            <person name="Kallberg Y."/>
            <person name="Tangrot J."/>
            <person name="Rosling A."/>
        </authorList>
    </citation>
    <scope>NUCLEOTIDE SEQUENCE</scope>
    <source>
        <strain evidence="1">UK204</strain>
    </source>
</reference>
<keyword evidence="2" id="KW-1185">Reference proteome</keyword>